<dbReference type="InterPro" id="IPR036259">
    <property type="entry name" value="MFS_trans_sf"/>
</dbReference>
<comment type="caution">
    <text evidence="7">The sequence shown here is derived from an EMBL/GenBank/DDBJ whole genome shotgun (WGS) entry which is preliminary data.</text>
</comment>
<feature type="transmembrane region" description="Helical" evidence="6">
    <location>
        <begin position="58"/>
        <end position="76"/>
    </location>
</feature>
<feature type="transmembrane region" description="Helical" evidence="6">
    <location>
        <begin position="115"/>
        <end position="135"/>
    </location>
</feature>
<feature type="transmembrane region" description="Helical" evidence="6">
    <location>
        <begin position="363"/>
        <end position="380"/>
    </location>
</feature>
<evidence type="ECO:0000256" key="1">
    <source>
        <dbReference type="ARBA" id="ARBA00004141"/>
    </source>
</evidence>
<keyword evidence="8" id="KW-1185">Reference proteome</keyword>
<keyword evidence="3 6" id="KW-0812">Transmembrane</keyword>
<evidence type="ECO:0000313" key="7">
    <source>
        <dbReference type="EMBL" id="OLF05837.1"/>
    </source>
</evidence>
<evidence type="ECO:0000256" key="4">
    <source>
        <dbReference type="ARBA" id="ARBA00022989"/>
    </source>
</evidence>
<evidence type="ECO:0000256" key="3">
    <source>
        <dbReference type="ARBA" id="ARBA00022692"/>
    </source>
</evidence>
<reference evidence="7 8" key="1">
    <citation type="submission" date="2016-12" db="EMBL/GenBank/DDBJ databases">
        <title>The draft genome sequence of Actinophytocola xinjiangensis.</title>
        <authorList>
            <person name="Wang W."/>
            <person name="Yuan L."/>
        </authorList>
    </citation>
    <scope>NUCLEOTIDE SEQUENCE [LARGE SCALE GENOMIC DNA]</scope>
    <source>
        <strain evidence="7 8">CGMCC 4.4663</strain>
    </source>
</reference>
<feature type="transmembrane region" description="Helical" evidence="6">
    <location>
        <begin position="88"/>
        <end position="109"/>
    </location>
</feature>
<feature type="transmembrane region" description="Helical" evidence="6">
    <location>
        <begin position="155"/>
        <end position="174"/>
    </location>
</feature>
<feature type="transmembrane region" description="Helical" evidence="6">
    <location>
        <begin position="228"/>
        <end position="254"/>
    </location>
</feature>
<dbReference type="GO" id="GO:0022857">
    <property type="term" value="F:transmembrane transporter activity"/>
    <property type="evidence" value="ECO:0007669"/>
    <property type="project" value="InterPro"/>
</dbReference>
<comment type="subcellular location">
    <subcellularLocation>
        <location evidence="1">Membrane</location>
        <topology evidence="1">Multi-pass membrane protein</topology>
    </subcellularLocation>
</comment>
<keyword evidence="4 6" id="KW-1133">Transmembrane helix</keyword>
<feature type="transmembrane region" description="Helical" evidence="6">
    <location>
        <begin position="321"/>
        <end position="343"/>
    </location>
</feature>
<feature type="transmembrane region" description="Helical" evidence="6">
    <location>
        <begin position="386"/>
        <end position="407"/>
    </location>
</feature>
<dbReference type="OrthoDB" id="9787815at2"/>
<dbReference type="PANTHER" id="PTHR12778:SF10">
    <property type="entry name" value="MAJOR FACILITATOR SUPERFAMILY DOMAIN-CONTAINING PROTEIN 3"/>
    <property type="match status" value="1"/>
</dbReference>
<dbReference type="Gene3D" id="1.20.1250.20">
    <property type="entry name" value="MFS general substrate transporter like domains"/>
    <property type="match status" value="1"/>
</dbReference>
<name>A0A7Z1AUB2_9PSEU</name>
<evidence type="ECO:0000313" key="8">
    <source>
        <dbReference type="Proteomes" id="UP000185696"/>
    </source>
</evidence>
<keyword evidence="5 6" id="KW-0472">Membrane</keyword>
<dbReference type="GO" id="GO:0016020">
    <property type="term" value="C:membrane"/>
    <property type="evidence" value="ECO:0007669"/>
    <property type="project" value="UniProtKB-SubCell"/>
</dbReference>
<protein>
    <recommendedName>
        <fullName evidence="9">MFS transporter</fullName>
    </recommendedName>
</protein>
<evidence type="ECO:0000256" key="2">
    <source>
        <dbReference type="ARBA" id="ARBA00022448"/>
    </source>
</evidence>
<sequence length="427" mass="44846">MAVFELVTRMRGAMVSDKRGIWGLFVPLYMSQFLAIGFLFTALTAISRDRGNDLEDVGVIYVLGMVWAVKFLWAPLVDKFGSSKRGHYRSWLLWTQPLSVVAILAIIPLDVVNDLWVILAALAVVAILSATQDVATDALAVRTISGAGRGGINGLQVGAGFVGDIIGGGLVLVVYDWWGWTPAIVTLAVCTALPVIGVLRYREPGLVQVGPNAVARPSMRSLFRQRGAARWAFVLTPLMALGMPGAYGLMIPIMMDAGVSVGAVGMLSNGVGGVIGCVAAIAAGLAIPKLGRKRALVLYGLGQVVAIAAILPVVWIGGMFWVLVAIVLLNIFNTASYAAMYTVNMDYARPGSAGSDFTVQTSISYALRFGSAGIILGLASSFGYTWALVLCMVLAALGVIATAALFIEKDDSAAGQEPAAVPVPQPA</sequence>
<feature type="transmembrane region" description="Helical" evidence="6">
    <location>
        <begin position="21"/>
        <end position="46"/>
    </location>
</feature>
<feature type="transmembrane region" description="Helical" evidence="6">
    <location>
        <begin position="266"/>
        <end position="287"/>
    </location>
</feature>
<feature type="transmembrane region" description="Helical" evidence="6">
    <location>
        <begin position="296"/>
        <end position="315"/>
    </location>
</feature>
<evidence type="ECO:0000256" key="6">
    <source>
        <dbReference type="SAM" id="Phobius"/>
    </source>
</evidence>
<dbReference type="SUPFAM" id="SSF103473">
    <property type="entry name" value="MFS general substrate transporter"/>
    <property type="match status" value="1"/>
</dbReference>
<dbReference type="EMBL" id="MSIF01000025">
    <property type="protein sequence ID" value="OLF05837.1"/>
    <property type="molecule type" value="Genomic_DNA"/>
</dbReference>
<dbReference type="InterPro" id="IPR004752">
    <property type="entry name" value="AmpG_permease/AT-1"/>
</dbReference>
<dbReference type="InterPro" id="IPR011701">
    <property type="entry name" value="MFS"/>
</dbReference>
<keyword evidence="2" id="KW-0813">Transport</keyword>
<dbReference type="PANTHER" id="PTHR12778">
    <property type="entry name" value="SOLUTE CARRIER FAMILY 33 ACETYL-COA TRANSPORTER -RELATED"/>
    <property type="match status" value="1"/>
</dbReference>
<dbReference type="AlphaFoldDB" id="A0A7Z1AUB2"/>
<dbReference type="Proteomes" id="UP000185696">
    <property type="component" value="Unassembled WGS sequence"/>
</dbReference>
<evidence type="ECO:0008006" key="9">
    <source>
        <dbReference type="Google" id="ProtNLM"/>
    </source>
</evidence>
<dbReference type="Pfam" id="PF07690">
    <property type="entry name" value="MFS_1"/>
    <property type="match status" value="1"/>
</dbReference>
<gene>
    <name evidence="7" type="ORF">BLA60_34180</name>
</gene>
<organism evidence="7 8">
    <name type="scientific">Actinophytocola xinjiangensis</name>
    <dbReference type="NCBI Taxonomy" id="485602"/>
    <lineage>
        <taxon>Bacteria</taxon>
        <taxon>Bacillati</taxon>
        <taxon>Actinomycetota</taxon>
        <taxon>Actinomycetes</taxon>
        <taxon>Pseudonocardiales</taxon>
        <taxon>Pseudonocardiaceae</taxon>
    </lineage>
</organism>
<evidence type="ECO:0000256" key="5">
    <source>
        <dbReference type="ARBA" id="ARBA00023136"/>
    </source>
</evidence>
<accession>A0A7Z1AUB2</accession>
<feature type="transmembrane region" description="Helical" evidence="6">
    <location>
        <begin position="180"/>
        <end position="199"/>
    </location>
</feature>
<proteinExistence type="predicted"/>